<dbReference type="AlphaFoldDB" id="A0A3A4R1U0"/>
<dbReference type="InterPro" id="IPR029058">
    <property type="entry name" value="AB_hydrolase_fold"/>
</dbReference>
<protein>
    <submittedName>
        <fullName evidence="1">DUF1749 domain-containing protein</fullName>
    </submittedName>
</protein>
<evidence type="ECO:0000313" key="1">
    <source>
        <dbReference type="EMBL" id="RJP56767.1"/>
    </source>
</evidence>
<gene>
    <name evidence="1" type="ORF">C4541_11595</name>
</gene>
<dbReference type="Pfam" id="PF08538">
    <property type="entry name" value="DUF1749"/>
    <property type="match status" value="1"/>
</dbReference>
<evidence type="ECO:0000313" key="2">
    <source>
        <dbReference type="Proteomes" id="UP000266426"/>
    </source>
</evidence>
<name>A0A3A4R1U0_9BACT</name>
<dbReference type="EMBL" id="QZJZ01000091">
    <property type="protein sequence ID" value="RJP56767.1"/>
    <property type="molecule type" value="Genomic_DNA"/>
</dbReference>
<dbReference type="Gene3D" id="3.40.50.1820">
    <property type="entry name" value="alpha/beta hydrolase"/>
    <property type="match status" value="1"/>
</dbReference>
<dbReference type="PANTHER" id="PTHR31591:SF1">
    <property type="entry name" value="UPF0613 PROTEIN PB24D3.06C"/>
    <property type="match status" value="1"/>
</dbReference>
<dbReference type="InterPro" id="IPR013744">
    <property type="entry name" value="SidJ"/>
</dbReference>
<reference evidence="1 2" key="1">
    <citation type="journal article" date="2017" name="ISME J.">
        <title>Energy and carbon metabolisms in a deep terrestrial subsurface fluid microbial community.</title>
        <authorList>
            <person name="Momper L."/>
            <person name="Jungbluth S.P."/>
            <person name="Lee M.D."/>
            <person name="Amend J.P."/>
        </authorList>
    </citation>
    <scope>NUCLEOTIDE SEQUENCE [LARGE SCALE GENOMIC DNA]</scope>
    <source>
        <strain evidence="1">SURF_26</strain>
    </source>
</reference>
<comment type="caution">
    <text evidence="1">The sequence shown here is derived from an EMBL/GenBank/DDBJ whole genome shotgun (WGS) entry which is preliminary data.</text>
</comment>
<sequence length="296" mass="33986">MASYTRMYGELISFDALDKLQLEGMLCAPERTKTCVVHVHGMTDNFVGLSLVDSIMRAAHANDMAFFTMNTRGMGTITTFTRLREHLQYRTMGTSFENFKDCVLDIHAALKALQERGYTKFILSGHSTGCQKIAYYQVRKESPHVKALMLFGPADDLNFQVKKLGRRKFREQLEIARKLVRAGRGKELMPTEVEPTYFSAKRYYELYRPGSVEGNLFNYEGPMKSIGKVAIPVLSMFGAREEFAAMSVRKMLRILGHKFTHPYSREIMVPKSDHCFCGHEDKVEQAVTKWLRHLVW</sequence>
<organism evidence="1 2">
    <name type="scientific">Candidatus Auribacter fodinae</name>
    <dbReference type="NCBI Taxonomy" id="2093366"/>
    <lineage>
        <taxon>Bacteria</taxon>
        <taxon>Pseudomonadati</taxon>
        <taxon>Candidatus Auribacterota</taxon>
        <taxon>Candidatus Auribacteria</taxon>
        <taxon>Candidatus Auribacterales</taxon>
        <taxon>Candidatus Auribacteraceae</taxon>
        <taxon>Candidatus Auribacter</taxon>
    </lineage>
</organism>
<dbReference type="Proteomes" id="UP000266426">
    <property type="component" value="Unassembled WGS sequence"/>
</dbReference>
<proteinExistence type="predicted"/>
<dbReference type="SUPFAM" id="SSF53474">
    <property type="entry name" value="alpha/beta-Hydrolases"/>
    <property type="match status" value="1"/>
</dbReference>
<accession>A0A3A4R1U0</accession>
<dbReference type="PANTHER" id="PTHR31591">
    <property type="entry name" value="UPF0613 PROTEIN PB24D3.06C"/>
    <property type="match status" value="1"/>
</dbReference>